<sequence length="349" mass="40199">MSEIKKIQFDMALEKVLSKEKRSDRSDNLESIEHSKRPEQICKKYYLPVEEYATNFAPQTMTPPSAITDELTLLTSRRKPKPQIIESNNDAENLQGSRVISQTVSSVEQNSHVTESVINDPENTTQNNPFKQLEMSKDLLMSTQKRQIVTSTPKAAKTPSIVETSKESSDIFNELACYQCKRNSSTGETERILILNLPDLKKTDVEQLIKNYFSTEIIDNWNCVKCSKNTSVHKRSKLVQSPQILIIHLNRFQKKNDYFQKNDIEIEFANHTIDLTNYGNTSENPKYELFGVIAHEGSMTQGHYMNYIKFNNLWFKFDDEKVSKVDENAVMSGAYVLYLRRLGTKTNKQ</sequence>
<dbReference type="Proteomes" id="UP000887576">
    <property type="component" value="Unplaced"/>
</dbReference>
<name>A0AC34QW50_9BILA</name>
<accession>A0AC34QW50</accession>
<protein>
    <submittedName>
        <fullName evidence="2">USP domain-containing protein</fullName>
    </submittedName>
</protein>
<organism evidence="1 2">
    <name type="scientific">Panagrolaimus sp. JU765</name>
    <dbReference type="NCBI Taxonomy" id="591449"/>
    <lineage>
        <taxon>Eukaryota</taxon>
        <taxon>Metazoa</taxon>
        <taxon>Ecdysozoa</taxon>
        <taxon>Nematoda</taxon>
        <taxon>Chromadorea</taxon>
        <taxon>Rhabditida</taxon>
        <taxon>Tylenchina</taxon>
        <taxon>Panagrolaimomorpha</taxon>
        <taxon>Panagrolaimoidea</taxon>
        <taxon>Panagrolaimidae</taxon>
        <taxon>Panagrolaimus</taxon>
    </lineage>
</organism>
<dbReference type="WBParaSite" id="JU765_v2.g19846.t1">
    <property type="protein sequence ID" value="JU765_v2.g19846.t1"/>
    <property type="gene ID" value="JU765_v2.g19846"/>
</dbReference>
<evidence type="ECO:0000313" key="1">
    <source>
        <dbReference type="Proteomes" id="UP000887576"/>
    </source>
</evidence>
<proteinExistence type="predicted"/>
<reference evidence="2" key="1">
    <citation type="submission" date="2022-11" db="UniProtKB">
        <authorList>
            <consortium name="WormBaseParasite"/>
        </authorList>
    </citation>
    <scope>IDENTIFICATION</scope>
</reference>
<evidence type="ECO:0000313" key="2">
    <source>
        <dbReference type="WBParaSite" id="JU765_v2.g19846.t1"/>
    </source>
</evidence>